<keyword evidence="2" id="KW-1185">Reference proteome</keyword>
<organism evidence="1 2">
    <name type="scientific">Streptosporangium fragile</name>
    <dbReference type="NCBI Taxonomy" id="46186"/>
    <lineage>
        <taxon>Bacteria</taxon>
        <taxon>Bacillati</taxon>
        <taxon>Actinomycetota</taxon>
        <taxon>Actinomycetes</taxon>
        <taxon>Streptosporangiales</taxon>
        <taxon>Streptosporangiaceae</taxon>
        <taxon>Streptosporangium</taxon>
    </lineage>
</organism>
<protein>
    <submittedName>
        <fullName evidence="1">Uncharacterized protein</fullName>
    </submittedName>
</protein>
<evidence type="ECO:0000313" key="1">
    <source>
        <dbReference type="EMBL" id="GAA2909934.1"/>
    </source>
</evidence>
<sequence length="69" mass="6819">MYLADPAVLADLPEERAALAAVTFTAPPLPGAGDTADAAHRIGKLTAARDELLAVTGAVLAGPGPTTVP</sequence>
<comment type="caution">
    <text evidence="1">The sequence shown here is derived from an EMBL/GenBank/DDBJ whole genome shotgun (WGS) entry which is preliminary data.</text>
</comment>
<proteinExistence type="predicted"/>
<reference evidence="2" key="1">
    <citation type="journal article" date="2019" name="Int. J. Syst. Evol. Microbiol.">
        <title>The Global Catalogue of Microorganisms (GCM) 10K type strain sequencing project: providing services to taxonomists for standard genome sequencing and annotation.</title>
        <authorList>
            <consortium name="The Broad Institute Genomics Platform"/>
            <consortium name="The Broad Institute Genome Sequencing Center for Infectious Disease"/>
            <person name="Wu L."/>
            <person name="Ma J."/>
        </authorList>
    </citation>
    <scope>NUCLEOTIDE SEQUENCE [LARGE SCALE GENOMIC DNA]</scope>
    <source>
        <strain evidence="2">JCM 6242</strain>
    </source>
</reference>
<gene>
    <name evidence="1" type="ORF">GCM10010517_76350</name>
</gene>
<accession>A0ABP6IUD5</accession>
<evidence type="ECO:0000313" key="2">
    <source>
        <dbReference type="Proteomes" id="UP001500831"/>
    </source>
</evidence>
<name>A0ABP6IUD5_9ACTN</name>
<dbReference type="RefSeq" id="WP_344981666.1">
    <property type="nucleotide sequence ID" value="NZ_BAAAVI010000102.1"/>
</dbReference>
<dbReference type="Proteomes" id="UP001500831">
    <property type="component" value="Unassembled WGS sequence"/>
</dbReference>
<dbReference type="EMBL" id="BAAAVI010000102">
    <property type="protein sequence ID" value="GAA2909934.1"/>
    <property type="molecule type" value="Genomic_DNA"/>
</dbReference>